<evidence type="ECO:0000256" key="1">
    <source>
        <dbReference type="ARBA" id="ARBA00022786"/>
    </source>
</evidence>
<evidence type="ECO:0000313" key="5">
    <source>
        <dbReference type="Proteomes" id="UP000242188"/>
    </source>
</evidence>
<reference evidence="4 5" key="1">
    <citation type="journal article" date="2017" name="Nat. Ecol. Evol.">
        <title>Scallop genome provides insights into evolution of bilaterian karyotype and development.</title>
        <authorList>
            <person name="Wang S."/>
            <person name="Zhang J."/>
            <person name="Jiao W."/>
            <person name="Li J."/>
            <person name="Xun X."/>
            <person name="Sun Y."/>
            <person name="Guo X."/>
            <person name="Huan P."/>
            <person name="Dong B."/>
            <person name="Zhang L."/>
            <person name="Hu X."/>
            <person name="Sun X."/>
            <person name="Wang J."/>
            <person name="Zhao C."/>
            <person name="Wang Y."/>
            <person name="Wang D."/>
            <person name="Huang X."/>
            <person name="Wang R."/>
            <person name="Lv J."/>
            <person name="Li Y."/>
            <person name="Zhang Z."/>
            <person name="Liu B."/>
            <person name="Lu W."/>
            <person name="Hui Y."/>
            <person name="Liang J."/>
            <person name="Zhou Z."/>
            <person name="Hou R."/>
            <person name="Li X."/>
            <person name="Liu Y."/>
            <person name="Li H."/>
            <person name="Ning X."/>
            <person name="Lin Y."/>
            <person name="Zhao L."/>
            <person name="Xing Q."/>
            <person name="Dou J."/>
            <person name="Li Y."/>
            <person name="Mao J."/>
            <person name="Guo H."/>
            <person name="Dou H."/>
            <person name="Li T."/>
            <person name="Mu C."/>
            <person name="Jiang W."/>
            <person name="Fu Q."/>
            <person name="Fu X."/>
            <person name="Miao Y."/>
            <person name="Liu J."/>
            <person name="Yu Q."/>
            <person name="Li R."/>
            <person name="Liao H."/>
            <person name="Li X."/>
            <person name="Kong Y."/>
            <person name="Jiang Z."/>
            <person name="Chourrout D."/>
            <person name="Li R."/>
            <person name="Bao Z."/>
        </authorList>
    </citation>
    <scope>NUCLEOTIDE SEQUENCE [LARGE SCALE GENOMIC DNA]</scope>
    <source>
        <strain evidence="4 5">PY_sf001</strain>
    </source>
</reference>
<organism evidence="4 5">
    <name type="scientific">Mizuhopecten yessoensis</name>
    <name type="common">Japanese scallop</name>
    <name type="synonym">Patinopecten yessoensis</name>
    <dbReference type="NCBI Taxonomy" id="6573"/>
    <lineage>
        <taxon>Eukaryota</taxon>
        <taxon>Metazoa</taxon>
        <taxon>Spiralia</taxon>
        <taxon>Lophotrochozoa</taxon>
        <taxon>Mollusca</taxon>
        <taxon>Bivalvia</taxon>
        <taxon>Autobranchia</taxon>
        <taxon>Pteriomorphia</taxon>
        <taxon>Pectinida</taxon>
        <taxon>Pectinoidea</taxon>
        <taxon>Pectinidae</taxon>
        <taxon>Mizuhopecten</taxon>
    </lineage>
</organism>
<comment type="caution">
    <text evidence="4">The sequence shown here is derived from an EMBL/GenBank/DDBJ whole genome shotgun (WGS) entry which is preliminary data.</text>
</comment>
<feature type="active site" description="Glycyl thioester intermediate" evidence="2">
    <location>
        <position position="106"/>
    </location>
</feature>
<keyword evidence="5" id="KW-1185">Reference proteome</keyword>
<dbReference type="Proteomes" id="UP000242188">
    <property type="component" value="Unassembled WGS sequence"/>
</dbReference>
<gene>
    <name evidence="4" type="ORF">KP79_PYT25938</name>
</gene>
<accession>A0A210PKD4</accession>
<name>A0A210PKD4_MIZYE</name>
<dbReference type="AlphaFoldDB" id="A0A210PKD4"/>
<dbReference type="Pfam" id="PF00632">
    <property type="entry name" value="HECT"/>
    <property type="match status" value="1"/>
</dbReference>
<evidence type="ECO:0000256" key="2">
    <source>
        <dbReference type="PROSITE-ProRule" id="PRU00104"/>
    </source>
</evidence>
<dbReference type="EMBL" id="NEDP02073463">
    <property type="protein sequence ID" value="OWF36945.1"/>
    <property type="molecule type" value="Genomic_DNA"/>
</dbReference>
<dbReference type="PROSITE" id="PS50237">
    <property type="entry name" value="HECT"/>
    <property type="match status" value="1"/>
</dbReference>
<dbReference type="Gene3D" id="3.30.2410.10">
    <property type="entry name" value="Hect, E3 ligase catalytic domain"/>
    <property type="match status" value="1"/>
</dbReference>
<proteinExistence type="predicted"/>
<dbReference type="SUPFAM" id="SSF56204">
    <property type="entry name" value="Hect, E3 ligase catalytic domain"/>
    <property type="match status" value="1"/>
</dbReference>
<sequence>MGLGIPELYRDVFFNQIAKDDLVSLIKRLQPSPSRVVELLGTDHELRPEEDRIFYFLKDFVRSLTSEDLIRFLQFVTASSVMPSLGITVMFHHADGLQRHPIGRTCGNVLDIPLEYNTLQEFKREFLCILRNDDSFRMFMT</sequence>
<dbReference type="InterPro" id="IPR035983">
    <property type="entry name" value="Hect_E3_ubiquitin_ligase"/>
</dbReference>
<dbReference type="STRING" id="6573.A0A210PKD4"/>
<dbReference type="InterPro" id="IPR000569">
    <property type="entry name" value="HECT_dom"/>
</dbReference>
<dbReference type="GO" id="GO:0004842">
    <property type="term" value="F:ubiquitin-protein transferase activity"/>
    <property type="evidence" value="ECO:0007669"/>
    <property type="project" value="InterPro"/>
</dbReference>
<evidence type="ECO:0000313" key="4">
    <source>
        <dbReference type="EMBL" id="OWF36945.1"/>
    </source>
</evidence>
<evidence type="ECO:0000259" key="3">
    <source>
        <dbReference type="PROSITE" id="PS50237"/>
    </source>
</evidence>
<feature type="domain" description="HECT" evidence="3">
    <location>
        <begin position="49"/>
        <end position="139"/>
    </location>
</feature>
<dbReference type="OrthoDB" id="6157278at2759"/>
<protein>
    <submittedName>
        <fullName evidence="4">E3 ubiquitin-protein ligase UPL1</fullName>
    </submittedName>
</protein>
<keyword evidence="1 2" id="KW-0833">Ubl conjugation pathway</keyword>